<organism evidence="1">
    <name type="scientific">bioreactor metagenome</name>
    <dbReference type="NCBI Taxonomy" id="1076179"/>
    <lineage>
        <taxon>unclassified sequences</taxon>
        <taxon>metagenomes</taxon>
        <taxon>ecological metagenomes</taxon>
    </lineage>
</organism>
<accession>A0A645DPP3</accession>
<comment type="caution">
    <text evidence="1">The sequence shown here is derived from an EMBL/GenBank/DDBJ whole genome shotgun (WGS) entry which is preliminary data.</text>
</comment>
<protein>
    <submittedName>
        <fullName evidence="1">Uncharacterized protein</fullName>
    </submittedName>
</protein>
<name>A0A645DPP3_9ZZZZ</name>
<dbReference type="EMBL" id="VSSQ01038350">
    <property type="protein sequence ID" value="MPM91261.1"/>
    <property type="molecule type" value="Genomic_DNA"/>
</dbReference>
<dbReference type="AlphaFoldDB" id="A0A645DPP3"/>
<proteinExistence type="predicted"/>
<gene>
    <name evidence="1" type="ORF">SDC9_138388</name>
</gene>
<sequence>MIQLCTTDAKLLIFKHNAIFRYFVEKDRIAQVRLGYTQTGQHKFFYSDRAIDVQGSIAALKSPTAQKARQSEYMISMQMGDEDFFHFPGSDGCFEYTLLCTLPAVKKPDGIAFIQQLQCYTGKISAGGRNTCSCA</sequence>
<evidence type="ECO:0000313" key="1">
    <source>
        <dbReference type="EMBL" id="MPM91261.1"/>
    </source>
</evidence>
<reference evidence="1" key="1">
    <citation type="submission" date="2019-08" db="EMBL/GenBank/DDBJ databases">
        <authorList>
            <person name="Kucharzyk K."/>
            <person name="Murdoch R.W."/>
            <person name="Higgins S."/>
            <person name="Loffler F."/>
        </authorList>
    </citation>
    <scope>NUCLEOTIDE SEQUENCE</scope>
</reference>